<dbReference type="FunFam" id="3.40.50.970:FF:000005">
    <property type="entry name" value="1-deoxy-D-xylulose-5-phosphate synthase"/>
    <property type="match status" value="1"/>
</dbReference>
<evidence type="ECO:0000256" key="5">
    <source>
        <dbReference type="ARBA" id="ARBA00011738"/>
    </source>
</evidence>
<keyword evidence="10" id="KW-0784">Thiamine biosynthesis</keyword>
<dbReference type="SUPFAM" id="SSF52518">
    <property type="entry name" value="Thiamin diphosphate-binding fold (THDP-binding)"/>
    <property type="match status" value="2"/>
</dbReference>
<feature type="non-terminal residue" evidence="14">
    <location>
        <position position="1"/>
    </location>
</feature>
<dbReference type="GO" id="GO:0016114">
    <property type="term" value="P:terpenoid biosynthetic process"/>
    <property type="evidence" value="ECO:0007669"/>
    <property type="project" value="InterPro"/>
</dbReference>
<dbReference type="Gene3D" id="3.40.50.920">
    <property type="match status" value="1"/>
</dbReference>
<accession>A0A7C2RPW7</accession>
<evidence type="ECO:0000313" key="14">
    <source>
        <dbReference type="EMBL" id="HER40255.1"/>
    </source>
</evidence>
<evidence type="ECO:0000256" key="9">
    <source>
        <dbReference type="ARBA" id="ARBA00022842"/>
    </source>
</evidence>
<dbReference type="UniPathway" id="UPA00064">
    <property type="reaction ID" value="UER00091"/>
</dbReference>
<evidence type="ECO:0000256" key="7">
    <source>
        <dbReference type="ARBA" id="ARBA00022679"/>
    </source>
</evidence>
<dbReference type="GO" id="GO:0019288">
    <property type="term" value="P:isopentenyl diphosphate biosynthetic process, methylerythritol 4-phosphate pathway"/>
    <property type="evidence" value="ECO:0007669"/>
    <property type="project" value="TreeGrafter"/>
</dbReference>
<evidence type="ECO:0000256" key="8">
    <source>
        <dbReference type="ARBA" id="ARBA00022723"/>
    </source>
</evidence>
<evidence type="ECO:0000256" key="4">
    <source>
        <dbReference type="ARBA" id="ARBA00011081"/>
    </source>
</evidence>
<dbReference type="Pfam" id="PF02780">
    <property type="entry name" value="Transketolase_C"/>
    <property type="match status" value="1"/>
</dbReference>
<organism evidence="14">
    <name type="scientific">Salinimicrobium catena</name>
    <dbReference type="NCBI Taxonomy" id="390640"/>
    <lineage>
        <taxon>Bacteria</taxon>
        <taxon>Pseudomonadati</taxon>
        <taxon>Bacteroidota</taxon>
        <taxon>Flavobacteriia</taxon>
        <taxon>Flavobacteriales</taxon>
        <taxon>Flavobacteriaceae</taxon>
        <taxon>Salinimicrobium</taxon>
    </lineage>
</organism>
<evidence type="ECO:0000256" key="10">
    <source>
        <dbReference type="ARBA" id="ARBA00022977"/>
    </source>
</evidence>
<dbReference type="Pfam" id="PF02779">
    <property type="entry name" value="Transket_pyr"/>
    <property type="match status" value="1"/>
</dbReference>
<protein>
    <recommendedName>
        <fullName evidence="6">1-deoxy-D-xylulose-5-phosphate synthase</fullName>
        <ecNumber evidence="6">2.2.1.7</ecNumber>
    </recommendedName>
</protein>
<gene>
    <name evidence="14" type="ORF">ENO10_03450</name>
</gene>
<comment type="cofactor">
    <cofactor evidence="1">
        <name>Mg(2+)</name>
        <dbReference type="ChEBI" id="CHEBI:18420"/>
    </cofactor>
</comment>
<evidence type="ECO:0000256" key="12">
    <source>
        <dbReference type="ARBA" id="ARBA00023229"/>
    </source>
</evidence>
<keyword evidence="12" id="KW-0414">Isoprene biosynthesis</keyword>
<dbReference type="GO" id="GO:0008661">
    <property type="term" value="F:1-deoxy-D-xylulose-5-phosphate synthase activity"/>
    <property type="evidence" value="ECO:0007669"/>
    <property type="project" value="UniProtKB-EC"/>
</dbReference>
<name>A0A7C2RPW7_9FLAO</name>
<dbReference type="InterPro" id="IPR020826">
    <property type="entry name" value="Transketolase_BS"/>
</dbReference>
<keyword evidence="8" id="KW-0479">Metal-binding</keyword>
<dbReference type="GO" id="GO:0046872">
    <property type="term" value="F:metal ion binding"/>
    <property type="evidence" value="ECO:0007669"/>
    <property type="project" value="UniProtKB-KW"/>
</dbReference>
<dbReference type="GO" id="GO:0009228">
    <property type="term" value="P:thiamine biosynthetic process"/>
    <property type="evidence" value="ECO:0007669"/>
    <property type="project" value="UniProtKB-KW"/>
</dbReference>
<dbReference type="InterPro" id="IPR005475">
    <property type="entry name" value="Transketolase-like_Pyr-bd"/>
</dbReference>
<feature type="domain" description="Transketolase-like pyrimidine-binding" evidence="13">
    <location>
        <begin position="115"/>
        <end position="281"/>
    </location>
</feature>
<comment type="caution">
    <text evidence="14">The sequence shown here is derived from an EMBL/GenBank/DDBJ whole genome shotgun (WGS) entry which is preliminary data.</text>
</comment>
<dbReference type="PANTHER" id="PTHR43322:SF5">
    <property type="entry name" value="1-DEOXY-D-XYLULOSE-5-PHOSPHATE SYNTHASE, CHLOROPLASTIC"/>
    <property type="match status" value="1"/>
</dbReference>
<keyword evidence="9" id="KW-0460">Magnesium</keyword>
<evidence type="ECO:0000256" key="3">
    <source>
        <dbReference type="ARBA" id="ARBA00004980"/>
    </source>
</evidence>
<proteinExistence type="inferred from homology"/>
<dbReference type="EC" id="2.2.1.7" evidence="6"/>
<keyword evidence="11" id="KW-0786">Thiamine pyrophosphate</keyword>
<dbReference type="SMART" id="SM00861">
    <property type="entry name" value="Transket_pyr"/>
    <property type="match status" value="1"/>
</dbReference>
<dbReference type="PROSITE" id="PS00802">
    <property type="entry name" value="TRANSKETOLASE_2"/>
    <property type="match status" value="1"/>
</dbReference>
<dbReference type="GO" id="GO:0005829">
    <property type="term" value="C:cytosol"/>
    <property type="evidence" value="ECO:0007669"/>
    <property type="project" value="TreeGrafter"/>
</dbReference>
<dbReference type="SUPFAM" id="SSF52922">
    <property type="entry name" value="TK C-terminal domain-like"/>
    <property type="match status" value="1"/>
</dbReference>
<evidence type="ECO:0000256" key="1">
    <source>
        <dbReference type="ARBA" id="ARBA00001946"/>
    </source>
</evidence>
<evidence type="ECO:0000259" key="13">
    <source>
        <dbReference type="SMART" id="SM00861"/>
    </source>
</evidence>
<dbReference type="Gene3D" id="3.40.50.970">
    <property type="match status" value="2"/>
</dbReference>
<comment type="pathway">
    <text evidence="3">Metabolic intermediate biosynthesis; 1-deoxy-D-xylulose 5-phosphate biosynthesis; 1-deoxy-D-xylulose 5-phosphate from D-glyceraldehyde 3-phosphate and pyruvate: step 1/1.</text>
</comment>
<comment type="subunit">
    <text evidence="5">Homodimer.</text>
</comment>
<dbReference type="AlphaFoldDB" id="A0A7C2RPW7"/>
<dbReference type="InterPro" id="IPR033248">
    <property type="entry name" value="Transketolase_C"/>
</dbReference>
<evidence type="ECO:0000256" key="6">
    <source>
        <dbReference type="ARBA" id="ARBA00013150"/>
    </source>
</evidence>
<dbReference type="Proteomes" id="UP000885753">
    <property type="component" value="Unassembled WGS sequence"/>
</dbReference>
<dbReference type="CDD" id="cd07033">
    <property type="entry name" value="TPP_PYR_DXS_TK_like"/>
    <property type="match status" value="1"/>
</dbReference>
<comment type="similarity">
    <text evidence="4">Belongs to the transketolase family. DXPS subfamily.</text>
</comment>
<dbReference type="InterPro" id="IPR029061">
    <property type="entry name" value="THDP-binding"/>
</dbReference>
<keyword evidence="7" id="KW-0808">Transferase</keyword>
<dbReference type="Pfam" id="PF13292">
    <property type="entry name" value="DXP_synthase_N"/>
    <property type="match status" value="1"/>
</dbReference>
<reference evidence="14" key="1">
    <citation type="journal article" date="2020" name="mSystems">
        <title>Genome- and Community-Level Interaction Insights into Carbon Utilization and Element Cycling Functions of Hydrothermarchaeota in Hydrothermal Sediment.</title>
        <authorList>
            <person name="Zhou Z."/>
            <person name="Liu Y."/>
            <person name="Xu W."/>
            <person name="Pan J."/>
            <person name="Luo Z.H."/>
            <person name="Li M."/>
        </authorList>
    </citation>
    <scope>NUCLEOTIDE SEQUENCE [LARGE SCALE GENOMIC DNA]</scope>
    <source>
        <strain evidence="14">SpSt-1235</strain>
    </source>
</reference>
<dbReference type="InterPro" id="IPR005477">
    <property type="entry name" value="Dxylulose-5-P_synthase"/>
</dbReference>
<evidence type="ECO:0000256" key="11">
    <source>
        <dbReference type="ARBA" id="ARBA00023052"/>
    </source>
</evidence>
<dbReference type="EMBL" id="DSEE01000252">
    <property type="protein sequence ID" value="HER40255.1"/>
    <property type="molecule type" value="Genomic_DNA"/>
</dbReference>
<sequence length="424" mass="47394">LIVLNDNAIGIDPSVGALKNYLTKARVGYKPRQDNIIEALNFKYFGPVDGHDLEGLLRAFEDLKKIKGPKFLHVITKKGKGLKKAEEDQVKYHAPGKFIPDTGELLPYETKDLSLKFQDVFGLTLVELAEKNEKIIGITPAMPTGSSLKYMMDAFPERAFDVGIAEQHAVTLAAGMATQGFTVFCAIYSTFLQRAYDQVIHDVALQDLPVIFCLDRAGLVGEDGATHHGIFDIAYLRCIPNMVIFAPLDEVDLRNMLYTAQKVDLQHPLTMRYPRGRGYRKEWKLSFEEVPFGRGKCLKEGSELAVLSLGAIGMNVSLALEDLSEANKIAHYDMRFAKPLDEELLHDIFGKFRRIVTLEDGVIIGGFGSAVLEFAQRNNYFAPVEILGIPDRFIDHGKVVELQEIAKIDVKSLRETFSTLLKKI</sequence>
<comment type="cofactor">
    <cofactor evidence="2">
        <name>thiamine diphosphate</name>
        <dbReference type="ChEBI" id="CHEBI:58937"/>
    </cofactor>
</comment>
<evidence type="ECO:0000256" key="2">
    <source>
        <dbReference type="ARBA" id="ARBA00001964"/>
    </source>
</evidence>
<dbReference type="InterPro" id="IPR009014">
    <property type="entry name" value="Transketo_C/PFOR_II"/>
</dbReference>
<dbReference type="PANTHER" id="PTHR43322">
    <property type="entry name" value="1-D-DEOXYXYLULOSE 5-PHOSPHATE SYNTHASE-RELATED"/>
    <property type="match status" value="1"/>
</dbReference>